<evidence type="ECO:0000313" key="2">
    <source>
        <dbReference type="Proteomes" id="UP001623330"/>
    </source>
</evidence>
<accession>A0ABR4P0R4</accession>
<proteinExistence type="predicted"/>
<reference evidence="1 2" key="1">
    <citation type="submission" date="2024-05" db="EMBL/GenBank/DDBJ databases">
        <title>Long read based assembly of the Candida bracarensis genome reveals expanded adhesin content.</title>
        <authorList>
            <person name="Marcet-Houben M."/>
            <person name="Ksiezopolska E."/>
            <person name="Gabaldon T."/>
        </authorList>
    </citation>
    <scope>NUCLEOTIDE SEQUENCE [LARGE SCALE GENOMIC DNA]</scope>
    <source>
        <strain evidence="1 2">CBM6</strain>
    </source>
</reference>
<comment type="caution">
    <text evidence="1">The sequence shown here is derived from an EMBL/GenBank/DDBJ whole genome shotgun (WGS) entry which is preliminary data.</text>
</comment>
<protein>
    <recommendedName>
        <fullName evidence="3">BZIP domain-containing protein</fullName>
    </recommendedName>
</protein>
<dbReference type="EMBL" id="JBEVYD010000002">
    <property type="protein sequence ID" value="KAL3235040.1"/>
    <property type="molecule type" value="Genomic_DNA"/>
</dbReference>
<gene>
    <name evidence="1" type="ORF">RNJ44_02828</name>
</gene>
<name>A0ABR4P0R4_9SACH</name>
<sequence length="181" mass="21081">MNSDKIEPGSDVTYVSAVEEQNSSFYQTPNKYNNGGNTIPSSIPRFSEGRSNVVTDIINSRRISSAQDMSPTRHRLENRKQNEQNKLKEIRKAQRLQKAMEKRGGLEHMQNFIMYCENNDYLSRLIKEAEENQIPLDVLEQIEVKQNEADLDDEDILDYFDKIDQYEQELNLLLEKDESTT</sequence>
<evidence type="ECO:0000313" key="1">
    <source>
        <dbReference type="EMBL" id="KAL3235040.1"/>
    </source>
</evidence>
<dbReference type="Proteomes" id="UP001623330">
    <property type="component" value="Unassembled WGS sequence"/>
</dbReference>
<keyword evidence="2" id="KW-1185">Reference proteome</keyword>
<evidence type="ECO:0008006" key="3">
    <source>
        <dbReference type="Google" id="ProtNLM"/>
    </source>
</evidence>
<organism evidence="1 2">
    <name type="scientific">Nakaseomyces bracarensis</name>
    <dbReference type="NCBI Taxonomy" id="273131"/>
    <lineage>
        <taxon>Eukaryota</taxon>
        <taxon>Fungi</taxon>
        <taxon>Dikarya</taxon>
        <taxon>Ascomycota</taxon>
        <taxon>Saccharomycotina</taxon>
        <taxon>Saccharomycetes</taxon>
        <taxon>Saccharomycetales</taxon>
        <taxon>Saccharomycetaceae</taxon>
        <taxon>Nakaseomyces</taxon>
    </lineage>
</organism>